<gene>
    <name evidence="1" type="ORF">MNBD_ACTINO02-1010</name>
</gene>
<dbReference type="EMBL" id="UOEK01000462">
    <property type="protein sequence ID" value="VAW08424.1"/>
    <property type="molecule type" value="Genomic_DNA"/>
</dbReference>
<dbReference type="AlphaFoldDB" id="A0A3B0TIE9"/>
<reference evidence="1" key="1">
    <citation type="submission" date="2018-06" db="EMBL/GenBank/DDBJ databases">
        <authorList>
            <person name="Zhirakovskaya E."/>
        </authorList>
    </citation>
    <scope>NUCLEOTIDE SEQUENCE</scope>
</reference>
<name>A0A3B0TIE9_9ZZZZ</name>
<sequence>MKHRTSIVTAASIAVVILAATAAIAANLGILNSGTDT</sequence>
<proteinExistence type="predicted"/>
<accession>A0A3B0TIE9</accession>
<feature type="non-terminal residue" evidence="1">
    <location>
        <position position="37"/>
    </location>
</feature>
<protein>
    <submittedName>
        <fullName evidence="1">Uncharacterized protein</fullName>
    </submittedName>
</protein>
<evidence type="ECO:0000313" key="1">
    <source>
        <dbReference type="EMBL" id="VAW08424.1"/>
    </source>
</evidence>
<organism evidence="1">
    <name type="scientific">hydrothermal vent metagenome</name>
    <dbReference type="NCBI Taxonomy" id="652676"/>
    <lineage>
        <taxon>unclassified sequences</taxon>
        <taxon>metagenomes</taxon>
        <taxon>ecological metagenomes</taxon>
    </lineage>
</organism>